<accession>B7Z7I9</accession>
<dbReference type="InterPro" id="IPR039220">
    <property type="entry name" value="FAM3"/>
</dbReference>
<keyword evidence="2" id="KW-0472">Membrane</keyword>
<organism evidence="3">
    <name type="scientific">Homo sapiens</name>
    <name type="common">Human</name>
    <dbReference type="NCBI Taxonomy" id="9606"/>
    <lineage>
        <taxon>Eukaryota</taxon>
        <taxon>Metazoa</taxon>
        <taxon>Chordata</taxon>
        <taxon>Craniata</taxon>
        <taxon>Vertebrata</taxon>
        <taxon>Euteleostomi</taxon>
        <taxon>Mammalia</taxon>
        <taxon>Eutheria</taxon>
        <taxon>Euarchontoglires</taxon>
        <taxon>Primates</taxon>
        <taxon>Haplorrhini</taxon>
        <taxon>Catarrhini</taxon>
        <taxon>Hominidae</taxon>
        <taxon>Homo</taxon>
    </lineage>
</organism>
<keyword evidence="2" id="KW-1133">Transmembrane helix</keyword>
<proteinExistence type="evidence at transcript level"/>
<evidence type="ECO:0000256" key="1">
    <source>
        <dbReference type="PROSITE-ProRule" id="PRU01375"/>
    </source>
</evidence>
<dbReference type="PeptideAtlas" id="B7Z7I9"/>
<reference evidence="3" key="1">
    <citation type="submission" date="2007-10" db="EMBL/GenBank/DDBJ databases">
        <title>NEDO human cDNA sequencing project focused on splicing variants.</title>
        <authorList>
            <person name="Wakamatsu A."/>
            <person name="Yamamoto J."/>
            <person name="Kimura K."/>
            <person name="Ishii S."/>
            <person name="Watanabe K."/>
            <person name="Sugiyama A."/>
            <person name="Murakawa K."/>
            <person name="Kaida T."/>
            <person name="Tsuchiya K."/>
            <person name="Fukuzumi Y."/>
            <person name="Kumagai A."/>
            <person name="Oishi Y."/>
            <person name="Yamamoto S."/>
            <person name="Ono Y."/>
            <person name="Komori Y."/>
            <person name="Yamazaki M."/>
            <person name="Kisu Y."/>
            <person name="Nishikawa T."/>
            <person name="Sugano S."/>
            <person name="Nomura N."/>
            <person name="Isogai T."/>
        </authorList>
    </citation>
    <scope>NUCLEOTIDE SEQUENCE</scope>
    <source>
        <tissue evidence="3">Testis</tissue>
    </source>
</reference>
<dbReference type="SMR" id="B7Z7I9"/>
<dbReference type="AlphaFoldDB" id="B7Z7I9"/>
<dbReference type="EMBL" id="AK302095">
    <property type="protein sequence ID" value="BAH13625.1"/>
    <property type="molecule type" value="mRNA"/>
</dbReference>
<sequence>MAGAPWRHLFPPCEGRSPRLGLLKVVFVVFASLCAWYSGYLLAELIPDAPLSSAAYSIRSIGERPVLKAPVPKRQKCDHWTPCPSDTYAYRLLSGGGRSKYAKICFEDNLLMGEQLGNVARGINIAIVNYVTGNVTATRCFDMYEGGKKIFSVKIQMNFKQKIKIKKHKEKCQPFLFCLLEKRQQLS</sequence>
<dbReference type="GO" id="GO:0030246">
    <property type="term" value="F:carbohydrate binding"/>
    <property type="evidence" value="ECO:0007669"/>
    <property type="project" value="UniProtKB-UniRule"/>
</dbReference>
<feature type="transmembrane region" description="Helical" evidence="2">
    <location>
        <begin position="21"/>
        <end position="43"/>
    </location>
</feature>
<keyword evidence="2" id="KW-0812">Transmembrane</keyword>
<evidence type="ECO:0000256" key="2">
    <source>
        <dbReference type="SAM" id="Phobius"/>
    </source>
</evidence>
<evidence type="ECO:0000313" key="3">
    <source>
        <dbReference type="EMBL" id="BAH13625.1"/>
    </source>
</evidence>
<dbReference type="PANTHER" id="PTHR14592">
    <property type="entry name" value="UNCHARACTERIZED FAM3"/>
    <property type="match status" value="1"/>
</dbReference>
<name>B7Z7I9_HUMAN</name>
<protein>
    <submittedName>
        <fullName evidence="3">cDNA FLJ57658, highly similar to Protein FAM3B</fullName>
    </submittedName>
</protein>
<dbReference type="PROSITE" id="PS52031">
    <property type="entry name" value="GG_LECTIN"/>
    <property type="match status" value="1"/>
</dbReference>
<keyword evidence="1" id="KW-0430">Lectin</keyword>